<evidence type="ECO:0000256" key="2">
    <source>
        <dbReference type="ARBA" id="ARBA00011738"/>
    </source>
</evidence>
<evidence type="ECO:0000313" key="5">
    <source>
        <dbReference type="EMBL" id="KAF8698980.1"/>
    </source>
</evidence>
<dbReference type="Gene3D" id="2.40.480.10">
    <property type="entry name" value="Allene oxide cyclase-like"/>
    <property type="match status" value="1"/>
</dbReference>
<reference evidence="5" key="1">
    <citation type="submission" date="2020-07" db="EMBL/GenBank/DDBJ databases">
        <title>Genome sequence and genetic diversity analysis of an under-domesticated orphan crop, white fonio (Digitaria exilis).</title>
        <authorList>
            <person name="Bennetzen J.L."/>
            <person name="Chen S."/>
            <person name="Ma X."/>
            <person name="Wang X."/>
            <person name="Yssel A.E.J."/>
            <person name="Chaluvadi S.R."/>
            <person name="Johnson M."/>
            <person name="Gangashetty P."/>
            <person name="Hamidou F."/>
            <person name="Sanogo M.D."/>
            <person name="Zwaenepoel A."/>
            <person name="Wallace J."/>
            <person name="Van De Peer Y."/>
            <person name="Van Deynze A."/>
        </authorList>
    </citation>
    <scope>NUCLEOTIDE SEQUENCE</scope>
    <source>
        <tissue evidence="5">Leaves</tissue>
    </source>
</reference>
<comment type="similarity">
    <text evidence="1 4">Belongs to the plant dirigent protein family.</text>
</comment>
<accession>A0A835BK09</accession>
<protein>
    <recommendedName>
        <fullName evidence="4">Dirigent protein</fullName>
    </recommendedName>
</protein>
<evidence type="ECO:0000256" key="4">
    <source>
        <dbReference type="RuleBase" id="RU363099"/>
    </source>
</evidence>
<keyword evidence="3 4" id="KW-0964">Secreted</keyword>
<evidence type="ECO:0000256" key="1">
    <source>
        <dbReference type="ARBA" id="ARBA00010746"/>
    </source>
</evidence>
<comment type="function">
    <text evidence="4">Dirigent proteins impart stereoselectivity on the phenoxy radical-coupling reaction, yielding optically active lignans from two molecules of coniferyl alcohol in the biosynthesis of lignans, flavonolignans, and alkaloids and thus plays a central role in plant secondary metabolism.</text>
</comment>
<dbReference type="EMBL" id="JACEFO010001859">
    <property type="protein sequence ID" value="KAF8698980.1"/>
    <property type="molecule type" value="Genomic_DNA"/>
</dbReference>
<evidence type="ECO:0000256" key="3">
    <source>
        <dbReference type="ARBA" id="ARBA00022525"/>
    </source>
</evidence>
<dbReference type="InterPro" id="IPR004265">
    <property type="entry name" value="Dirigent"/>
</dbReference>
<dbReference type="InterPro" id="IPR044859">
    <property type="entry name" value="Allene_oxi_cyc_Dirigent"/>
</dbReference>
<evidence type="ECO:0000313" key="6">
    <source>
        <dbReference type="Proteomes" id="UP000636709"/>
    </source>
</evidence>
<dbReference type="Pfam" id="PF03018">
    <property type="entry name" value="Dirigent"/>
    <property type="match status" value="2"/>
</dbReference>
<comment type="caution">
    <text evidence="5">The sequence shown here is derived from an EMBL/GenBank/DDBJ whole genome shotgun (WGS) entry which is preliminary data.</text>
</comment>
<keyword evidence="6" id="KW-1185">Reference proteome</keyword>
<dbReference type="GO" id="GO:0009699">
    <property type="term" value="P:phenylpropanoid biosynthetic process"/>
    <property type="evidence" value="ECO:0007669"/>
    <property type="project" value="UniProtKB-ARBA"/>
</dbReference>
<comment type="subcellular location">
    <subcellularLocation>
        <location evidence="4">Secreted</location>
        <location evidence="4">Extracellular space</location>
        <location evidence="4">Apoplast</location>
    </subcellularLocation>
</comment>
<dbReference type="OrthoDB" id="1864232at2759"/>
<name>A0A835BK09_9POAL</name>
<organism evidence="5 6">
    <name type="scientific">Digitaria exilis</name>
    <dbReference type="NCBI Taxonomy" id="1010633"/>
    <lineage>
        <taxon>Eukaryota</taxon>
        <taxon>Viridiplantae</taxon>
        <taxon>Streptophyta</taxon>
        <taxon>Embryophyta</taxon>
        <taxon>Tracheophyta</taxon>
        <taxon>Spermatophyta</taxon>
        <taxon>Magnoliopsida</taxon>
        <taxon>Liliopsida</taxon>
        <taxon>Poales</taxon>
        <taxon>Poaceae</taxon>
        <taxon>PACMAD clade</taxon>
        <taxon>Panicoideae</taxon>
        <taxon>Panicodae</taxon>
        <taxon>Paniceae</taxon>
        <taxon>Anthephorinae</taxon>
        <taxon>Digitaria</taxon>
    </lineage>
</organism>
<comment type="subunit">
    <text evidence="2 4">Homodimer.</text>
</comment>
<keyword evidence="4" id="KW-0052">Apoplast</keyword>
<dbReference type="Proteomes" id="UP000636709">
    <property type="component" value="Unassembled WGS sequence"/>
</dbReference>
<dbReference type="GO" id="GO:0048046">
    <property type="term" value="C:apoplast"/>
    <property type="evidence" value="ECO:0007669"/>
    <property type="project" value="UniProtKB-SubCell"/>
</dbReference>
<dbReference type="AlphaFoldDB" id="A0A835BK09"/>
<dbReference type="PANTHER" id="PTHR21495">
    <property type="entry name" value="NUCLEOPORIN-RELATED"/>
    <property type="match status" value="1"/>
</dbReference>
<proteinExistence type="inferred from homology"/>
<gene>
    <name evidence="5" type="ORF">HU200_034808</name>
</gene>
<sequence>MEGVRFGDTVVMDDLLTEGPTRASRHVGRAQGTYVTASLSRDHREGGGGGPAMVLELAAWTAARDAALAAIVLHISMPAVVCRRLAGGDGTSTGGMLTTTAANLQHLHLFMHDEHTGPTPTAVLIVNGTGAPVTGDVRFGDTVVMDNVLTEGPTRDSRHVGRAQGTYVTTSLPREGPPAMLVSMNLVLTAGSTVTVVGRNDVTLPVRELAVVGGTGSFRMATGYVLWKTRSWRPKSAVLELDVYLRTTT</sequence>